<evidence type="ECO:0000256" key="1">
    <source>
        <dbReference type="SAM" id="MobiDB-lite"/>
    </source>
</evidence>
<feature type="region of interest" description="Disordered" evidence="1">
    <location>
        <begin position="206"/>
        <end position="239"/>
    </location>
</feature>
<feature type="region of interest" description="Disordered" evidence="1">
    <location>
        <begin position="56"/>
        <end position="94"/>
    </location>
</feature>
<dbReference type="SMART" id="SM00463">
    <property type="entry name" value="SMR"/>
    <property type="match status" value="1"/>
</dbReference>
<keyword evidence="4" id="KW-1185">Reference proteome</keyword>
<evidence type="ECO:0000259" key="2">
    <source>
        <dbReference type="PROSITE" id="PS50828"/>
    </source>
</evidence>
<evidence type="ECO:0000313" key="3">
    <source>
        <dbReference type="EMBL" id="CAF9903073.1"/>
    </source>
</evidence>
<feature type="domain" description="Smr" evidence="2">
    <location>
        <begin position="458"/>
        <end position="544"/>
    </location>
</feature>
<dbReference type="InterPro" id="IPR002625">
    <property type="entry name" value="Smr_dom"/>
</dbReference>
<dbReference type="PANTHER" id="PTHR46535">
    <property type="entry name" value="NEDD4-BINDING PROTEIN 2"/>
    <property type="match status" value="1"/>
</dbReference>
<dbReference type="AlphaFoldDB" id="A0A8H3EEA8"/>
<dbReference type="InterPro" id="IPR036063">
    <property type="entry name" value="Smr_dom_sf"/>
</dbReference>
<accession>A0A8H3EEA8</accession>
<dbReference type="PANTHER" id="PTHR46535:SF1">
    <property type="entry name" value="NEDD4-BINDING PROTEIN 2"/>
    <property type="match status" value="1"/>
</dbReference>
<proteinExistence type="predicted"/>
<comment type="caution">
    <text evidence="3">The sequence shown here is derived from an EMBL/GenBank/DDBJ whole genome shotgun (WGS) entry which is preliminary data.</text>
</comment>
<dbReference type="PROSITE" id="PS50828">
    <property type="entry name" value="SMR"/>
    <property type="match status" value="1"/>
</dbReference>
<feature type="region of interest" description="Disordered" evidence="1">
    <location>
        <begin position="398"/>
        <end position="419"/>
    </location>
</feature>
<gene>
    <name evidence="3" type="ORF">ALECFALPRED_000122</name>
</gene>
<reference evidence="3" key="1">
    <citation type="submission" date="2021-03" db="EMBL/GenBank/DDBJ databases">
        <authorList>
            <person name="Tagirdzhanova G."/>
        </authorList>
    </citation>
    <scope>NUCLEOTIDE SEQUENCE</scope>
</reference>
<protein>
    <recommendedName>
        <fullName evidence="2">Smr domain-containing protein</fullName>
    </recommendedName>
</protein>
<dbReference type="InterPro" id="IPR052772">
    <property type="entry name" value="Endo/PolyKinase_Domain-Protein"/>
</dbReference>
<name>A0A8H3EEA8_9LECA</name>
<dbReference type="EMBL" id="CAJPDR010000001">
    <property type="protein sequence ID" value="CAF9903073.1"/>
    <property type="molecule type" value="Genomic_DNA"/>
</dbReference>
<dbReference type="InterPro" id="IPR058864">
    <property type="entry name" value="UBA_10"/>
</dbReference>
<dbReference type="Pfam" id="PF26286">
    <property type="entry name" value="UBA_10"/>
    <property type="match status" value="1"/>
</dbReference>
<dbReference type="GO" id="GO:0005634">
    <property type="term" value="C:nucleus"/>
    <property type="evidence" value="ECO:0007669"/>
    <property type="project" value="TreeGrafter"/>
</dbReference>
<sequence>MDDIATSLEKEYCPPLDSSLFYSFFSEYLDKEVSLNGLRDRLNTVKNLTLATDDAGFDPSGTSGLHNDTNSRESSERAQSWHGDVLSDSTEDTDLTSVSQTLESISFGASTVEDRQADGVDLNKEQYDRRIEDLSLAEKAREIKEIIPGAKDFDISYTLKKYHNNFVEALYDLLNQNFVEKGGINGEEKLSKKGIEAFTGPAMSRRERTALKEKRKRESKKSLRRTSSTPKLDSACDDSLSSNQWRRVDEVVKFLDNRTYISPEFIRSTYHSSGATLSSTITALCASKDWEVYSNPCLTDASLATIEAHAKELAMGFPHRLQYPQAQALIRLTYPSTTSARELAFALTSSPNVPSTSTITPHYILRPPSPPSSYPCTPSSPSSYVPLSDSRAAILATNRSNAHAQSRSASRKARSDHLMSGAASHYNSVGRDAAAALRQTEAARADAQVSSQSKPGEVDLHGLSVKDAVRVSRDRVEAWWESEGREWARAGKVMNGIGLSIITGLGRHSAGGKAVLGPAVGRMLNDEGWKVQVGEGVVKVVGIARR</sequence>
<dbReference type="Proteomes" id="UP000664203">
    <property type="component" value="Unassembled WGS sequence"/>
</dbReference>
<dbReference type="GO" id="GO:0004519">
    <property type="term" value="F:endonuclease activity"/>
    <property type="evidence" value="ECO:0007669"/>
    <property type="project" value="TreeGrafter"/>
</dbReference>
<dbReference type="OrthoDB" id="443981at2759"/>
<feature type="compositionally biased region" description="Basic residues" evidence="1">
    <location>
        <begin position="213"/>
        <end position="224"/>
    </location>
</feature>
<organism evidence="3 4">
    <name type="scientific">Alectoria fallacina</name>
    <dbReference type="NCBI Taxonomy" id="1903189"/>
    <lineage>
        <taxon>Eukaryota</taxon>
        <taxon>Fungi</taxon>
        <taxon>Dikarya</taxon>
        <taxon>Ascomycota</taxon>
        <taxon>Pezizomycotina</taxon>
        <taxon>Lecanoromycetes</taxon>
        <taxon>OSLEUM clade</taxon>
        <taxon>Lecanoromycetidae</taxon>
        <taxon>Lecanorales</taxon>
        <taxon>Lecanorineae</taxon>
        <taxon>Parmeliaceae</taxon>
        <taxon>Alectoria</taxon>
    </lineage>
</organism>
<dbReference type="Gene3D" id="3.30.1370.110">
    <property type="match status" value="1"/>
</dbReference>
<evidence type="ECO:0000313" key="4">
    <source>
        <dbReference type="Proteomes" id="UP000664203"/>
    </source>
</evidence>
<dbReference type="SUPFAM" id="SSF160443">
    <property type="entry name" value="SMR domain-like"/>
    <property type="match status" value="1"/>
</dbReference>